<organism evidence="2 3">
    <name type="scientific">Eumeta variegata</name>
    <name type="common">Bagworm moth</name>
    <name type="synonym">Eumeta japonica</name>
    <dbReference type="NCBI Taxonomy" id="151549"/>
    <lineage>
        <taxon>Eukaryota</taxon>
        <taxon>Metazoa</taxon>
        <taxon>Ecdysozoa</taxon>
        <taxon>Arthropoda</taxon>
        <taxon>Hexapoda</taxon>
        <taxon>Insecta</taxon>
        <taxon>Pterygota</taxon>
        <taxon>Neoptera</taxon>
        <taxon>Endopterygota</taxon>
        <taxon>Lepidoptera</taxon>
        <taxon>Glossata</taxon>
        <taxon>Ditrysia</taxon>
        <taxon>Tineoidea</taxon>
        <taxon>Psychidae</taxon>
        <taxon>Oiketicinae</taxon>
        <taxon>Eumeta</taxon>
    </lineage>
</organism>
<dbReference type="Gene3D" id="3.30.810.10">
    <property type="entry name" value="2-Layer Sandwich"/>
    <property type="match status" value="1"/>
</dbReference>
<feature type="region of interest" description="Disordered" evidence="1">
    <location>
        <begin position="231"/>
        <end position="252"/>
    </location>
</feature>
<keyword evidence="2" id="KW-0808">Transferase</keyword>
<dbReference type="Proteomes" id="UP000299102">
    <property type="component" value="Unassembled WGS sequence"/>
</dbReference>
<dbReference type="STRING" id="151549.A0A4C1TNW8"/>
<dbReference type="AlphaFoldDB" id="A0A4C1TNW8"/>
<feature type="region of interest" description="Disordered" evidence="1">
    <location>
        <begin position="465"/>
        <end position="487"/>
    </location>
</feature>
<feature type="region of interest" description="Disordered" evidence="1">
    <location>
        <begin position="423"/>
        <end position="444"/>
    </location>
</feature>
<dbReference type="GO" id="GO:0016301">
    <property type="term" value="F:kinase activity"/>
    <property type="evidence" value="ECO:0007669"/>
    <property type="project" value="UniProtKB-KW"/>
</dbReference>
<dbReference type="EMBL" id="BGZK01000073">
    <property type="protein sequence ID" value="GBP15608.1"/>
    <property type="molecule type" value="Genomic_DNA"/>
</dbReference>
<name>A0A4C1TNW8_EUMVA</name>
<evidence type="ECO:0000256" key="1">
    <source>
        <dbReference type="SAM" id="MobiDB-lite"/>
    </source>
</evidence>
<comment type="caution">
    <text evidence="2">The sequence shown here is derived from an EMBL/GenBank/DDBJ whole genome shotgun (WGS) entry which is preliminary data.</text>
</comment>
<gene>
    <name evidence="2" type="primary">PIP5K1B</name>
    <name evidence="2" type="ORF">EVAR_5307_1</name>
</gene>
<accession>A0A4C1TNW8</accession>
<dbReference type="InterPro" id="IPR027483">
    <property type="entry name" value="PInositol-4-P-4/5-kinase_C_sf"/>
</dbReference>
<keyword evidence="2" id="KW-0418">Kinase</keyword>
<dbReference type="OrthoDB" id="70770at2759"/>
<feature type="compositionally biased region" description="Basic and acidic residues" evidence="1">
    <location>
        <begin position="466"/>
        <end position="478"/>
    </location>
</feature>
<reference evidence="2 3" key="1">
    <citation type="journal article" date="2019" name="Commun. Biol.">
        <title>The bagworm genome reveals a unique fibroin gene that provides high tensile strength.</title>
        <authorList>
            <person name="Kono N."/>
            <person name="Nakamura H."/>
            <person name="Ohtoshi R."/>
            <person name="Tomita M."/>
            <person name="Numata K."/>
            <person name="Arakawa K."/>
        </authorList>
    </citation>
    <scope>NUCLEOTIDE SEQUENCE [LARGE SCALE GENOMIC DNA]</scope>
</reference>
<keyword evidence="3" id="KW-1185">Reference proteome</keyword>
<protein>
    <submittedName>
        <fullName evidence="2">Phosphatidylinositol 4-phosphate 5-kinase type-1 beta</fullName>
    </submittedName>
</protein>
<proteinExistence type="predicted"/>
<sequence length="642" mass="73202">MPPVPQRPSNPWPSACGLQEIVNKINDSVKKRGMKINVGKTEMMAFERGDSTTECDIFIEGEKVEQVKELVYLERCGLKKDVVTKVERGMLLWFGHRERRNESRLTKQIYRANDTVSVHRPSFYAQRFLDFMGKTVFKKIPSQQLSYGQCTVQRTKLCCSELPANDAMRSFSAPRPCLLSGLHAPPTPLSHDPIRRSSPAVNNIVFFCILSVHTIVRYRITARVSGGLTLKHSPSKRKSIARPARPAEEVDTPGRMYIGKPIKDYDAEEFLRNARLSPRSSLRSSRSDFTDTTISTWNQRHNVYSPRMEYPSVLSDKYRIFDRDRINTFQRRIDFDTSNLTARDPGPSFISNYRNRDDRMESLSDQLTKVLSTGAGSSHINGSLADSGIQTDNTSTSAPHIYISEAPNYVTPLTPTKKDAAVDTRNENNLQEIPFIDDDDDRDTPKFYRRRTNLLEKHKSMSNIPERIDEVSSKEQSNERLSSSLNRSRSPTFVDRFKKFFMDIGLVRTSDTDIVNRETLPKTIHSSYRQHARSVTPTRSLEVNREASTLPKDMRFRKVRSTQAVYIKQDSPLILRKNLDANISVSDKDHVSVVQVNGEERIEDSTSEKLIRDFVYIKTIDKAEIYSGKDSGSTIIVVPPAD</sequence>
<evidence type="ECO:0000313" key="3">
    <source>
        <dbReference type="Proteomes" id="UP000299102"/>
    </source>
</evidence>
<evidence type="ECO:0000313" key="2">
    <source>
        <dbReference type="EMBL" id="GBP15608.1"/>
    </source>
</evidence>